<dbReference type="NCBIfam" id="TIGR00363">
    <property type="entry name" value="MetQ/NlpA family lipoprotein"/>
    <property type="match status" value="1"/>
</dbReference>
<keyword evidence="4" id="KW-0564">Palmitate</keyword>
<dbReference type="EMBL" id="NMOS02000003">
    <property type="protein sequence ID" value="RDH40919.1"/>
    <property type="molecule type" value="Genomic_DNA"/>
</dbReference>
<comment type="caution">
    <text evidence="8">The sequence shown here is derived from an EMBL/GenBank/DDBJ whole genome shotgun (WGS) entry which is preliminary data.</text>
</comment>
<dbReference type="InterPro" id="IPR004872">
    <property type="entry name" value="Lipoprotein_NlpA"/>
</dbReference>
<dbReference type="GO" id="GO:0016020">
    <property type="term" value="C:membrane"/>
    <property type="evidence" value="ECO:0007669"/>
    <property type="project" value="UniProtKB-SubCell"/>
</dbReference>
<keyword evidence="5 6" id="KW-0449">Lipoprotein</keyword>
<dbReference type="Gene3D" id="3.40.190.10">
    <property type="entry name" value="Periplasmic binding protein-like II"/>
    <property type="match status" value="2"/>
</dbReference>
<dbReference type="SUPFAM" id="SSF53850">
    <property type="entry name" value="Periplasmic binding protein-like II"/>
    <property type="match status" value="1"/>
</dbReference>
<dbReference type="PANTHER" id="PTHR30429">
    <property type="entry name" value="D-METHIONINE-BINDING LIPOPROTEIN METQ"/>
    <property type="match status" value="1"/>
</dbReference>
<dbReference type="PROSITE" id="PS51257">
    <property type="entry name" value="PROKAR_LIPOPROTEIN"/>
    <property type="match status" value="1"/>
</dbReference>
<evidence type="ECO:0000256" key="3">
    <source>
        <dbReference type="ARBA" id="ARBA00023136"/>
    </source>
</evidence>
<sequence length="271" mass="30170">MIKNIGILLINLFIASLLLFSVTACHHRQDPQQIRLGTISGPETELMQIAKQVALRNSGLRINIIEFSDYSLPNIALNEGSLDANMFQHQRFLENEIHNRGYHLVAIAKLFVYPMGIYSHKIQQLKELKSHAIVAIPNDPSNEARALLLMSKAGLITLNTGKGSLITPRDIVQNPKQLVIKELDAAQLARALADVDLAVINTNYAVLAHLYTQQNALFAEDKNSSYANLLVVNTKDQNNPKFINLIKAIHSKEVLAAAERLFHGEAIPSWK</sequence>
<evidence type="ECO:0000256" key="4">
    <source>
        <dbReference type="ARBA" id="ARBA00023139"/>
    </source>
</evidence>
<dbReference type="Proteomes" id="UP000226429">
    <property type="component" value="Unassembled WGS sequence"/>
</dbReference>
<proteinExistence type="inferred from homology"/>
<accession>A0A370CJ88</accession>
<organism evidence="8 9">
    <name type="scientific">Candidatus Aquirickettsiella gammari</name>
    <dbReference type="NCBI Taxonomy" id="2016198"/>
    <lineage>
        <taxon>Bacteria</taxon>
        <taxon>Pseudomonadati</taxon>
        <taxon>Pseudomonadota</taxon>
        <taxon>Gammaproteobacteria</taxon>
        <taxon>Legionellales</taxon>
        <taxon>Coxiellaceae</taxon>
        <taxon>Candidatus Aquirickettsiella</taxon>
    </lineage>
</organism>
<dbReference type="PIRSF" id="PIRSF002854">
    <property type="entry name" value="MetQ"/>
    <property type="match status" value="1"/>
</dbReference>
<keyword evidence="3" id="KW-0472">Membrane</keyword>
<feature type="lipid moiety-binding region" description="S-diacylglycerol cysteine" evidence="7">
    <location>
        <position position="25"/>
    </location>
</feature>
<evidence type="ECO:0000313" key="8">
    <source>
        <dbReference type="EMBL" id="RDH40919.1"/>
    </source>
</evidence>
<evidence type="ECO:0000256" key="2">
    <source>
        <dbReference type="ARBA" id="ARBA00022729"/>
    </source>
</evidence>
<reference evidence="8 9" key="2">
    <citation type="journal article" date="2018" name="J. Invertebr. Pathol.">
        <title>'Candidatus Aquirickettsiella gammari' (Gammaproteobacteria: Legionellales: Coxiellaceae): A bacterial pathogen of the freshwater crustacean Gammarus fossarum (Malacostraca: Amphipoda).</title>
        <authorList>
            <person name="Bojko J."/>
            <person name="Dunn A.M."/>
            <person name="Stebbing P.D."/>
            <person name="van Aerle R."/>
            <person name="Bacela-Spychalska K."/>
            <person name="Bean T.P."/>
            <person name="Urrutia A."/>
            <person name="Stentiford G.D."/>
        </authorList>
    </citation>
    <scope>NUCLEOTIDE SEQUENCE [LARGE SCALE GENOMIC DNA]</scope>
    <source>
        <strain evidence="8">RA15029</strain>
    </source>
</reference>
<dbReference type="PANTHER" id="PTHR30429:SF1">
    <property type="entry name" value="D-METHIONINE-BINDING LIPOPROTEIN METQ-RELATED"/>
    <property type="match status" value="1"/>
</dbReference>
<keyword evidence="9" id="KW-1185">Reference proteome</keyword>
<comment type="subcellular location">
    <subcellularLocation>
        <location evidence="1">Membrane</location>
        <topology evidence="1">Lipid-anchor</topology>
    </subcellularLocation>
</comment>
<dbReference type="Pfam" id="PF03180">
    <property type="entry name" value="Lipoprotein_9"/>
    <property type="match status" value="1"/>
</dbReference>
<keyword evidence="2" id="KW-0732">Signal</keyword>
<gene>
    <name evidence="8" type="ORF">CFE62_001585</name>
</gene>
<name>A0A370CJ88_9COXI</name>
<evidence type="ECO:0000256" key="6">
    <source>
        <dbReference type="PIRNR" id="PIRNR002854"/>
    </source>
</evidence>
<comment type="similarity">
    <text evidence="6">Belongs to the nlpA lipoprotein family.</text>
</comment>
<evidence type="ECO:0000256" key="1">
    <source>
        <dbReference type="ARBA" id="ARBA00004635"/>
    </source>
</evidence>
<dbReference type="AlphaFoldDB" id="A0A370CJ88"/>
<reference evidence="8 9" key="1">
    <citation type="journal article" date="2017" name="Int. J. Syst. Evol. Microbiol.">
        <title>Aquarickettsiella crustaci n. gen. n. sp. (Gammaproteobacteria: Legionellales: Coxiellaceae); a bacterial pathogen of the freshwater crustacean: Gammarus fossarum (Malacostraca: Amphipoda).</title>
        <authorList>
            <person name="Bojko J."/>
            <person name="Dunn A.M."/>
            <person name="Stebbing P.D."/>
            <person name="Van Aerle R."/>
            <person name="Bacela-Spychalska K."/>
            <person name="Bean T.P."/>
            <person name="Stentiford G.D."/>
        </authorList>
    </citation>
    <scope>NUCLEOTIDE SEQUENCE [LARGE SCALE GENOMIC DNA]</scope>
    <source>
        <strain evidence="8">RA15029</strain>
    </source>
</reference>
<evidence type="ECO:0000256" key="5">
    <source>
        <dbReference type="ARBA" id="ARBA00023288"/>
    </source>
</evidence>
<protein>
    <recommendedName>
        <fullName evidence="6">Lipoprotein</fullName>
    </recommendedName>
</protein>
<evidence type="ECO:0000313" key="9">
    <source>
        <dbReference type="Proteomes" id="UP000226429"/>
    </source>
</evidence>
<dbReference type="CDD" id="cd13598">
    <property type="entry name" value="PBP2_lipoprotein_IlpA_like"/>
    <property type="match status" value="1"/>
</dbReference>
<evidence type="ECO:0000256" key="7">
    <source>
        <dbReference type="PIRSR" id="PIRSR002854-1"/>
    </source>
</evidence>